<organism evidence="3 4">
    <name type="scientific">Striga hermonthica</name>
    <name type="common">Purple witchweed</name>
    <name type="synonym">Buchnera hermonthica</name>
    <dbReference type="NCBI Taxonomy" id="68872"/>
    <lineage>
        <taxon>Eukaryota</taxon>
        <taxon>Viridiplantae</taxon>
        <taxon>Streptophyta</taxon>
        <taxon>Embryophyta</taxon>
        <taxon>Tracheophyta</taxon>
        <taxon>Spermatophyta</taxon>
        <taxon>Magnoliopsida</taxon>
        <taxon>eudicotyledons</taxon>
        <taxon>Gunneridae</taxon>
        <taxon>Pentapetalae</taxon>
        <taxon>asterids</taxon>
        <taxon>lamiids</taxon>
        <taxon>Lamiales</taxon>
        <taxon>Orobanchaceae</taxon>
        <taxon>Buchnereae</taxon>
        <taxon>Striga</taxon>
    </lineage>
</organism>
<name>A0A9N7RCP9_STRHE</name>
<dbReference type="AlphaFoldDB" id="A0A9N7RCP9"/>
<dbReference type="NCBIfam" id="TIGR01640">
    <property type="entry name" value="F_box_assoc_1"/>
    <property type="match status" value="1"/>
</dbReference>
<reference evidence="3" key="1">
    <citation type="submission" date="2019-12" db="EMBL/GenBank/DDBJ databases">
        <authorList>
            <person name="Scholes J."/>
        </authorList>
    </citation>
    <scope>NUCLEOTIDE SEQUENCE</scope>
</reference>
<dbReference type="EMBL" id="CACSLK010024742">
    <property type="protein sequence ID" value="CAA0824373.1"/>
    <property type="molecule type" value="Genomic_DNA"/>
</dbReference>
<dbReference type="SUPFAM" id="SSF50965">
    <property type="entry name" value="Galactose oxidase, central domain"/>
    <property type="match status" value="1"/>
</dbReference>
<dbReference type="Proteomes" id="UP001153555">
    <property type="component" value="Unassembled WGS sequence"/>
</dbReference>
<feature type="compositionally biased region" description="Basic and acidic residues" evidence="1">
    <location>
        <begin position="404"/>
        <end position="416"/>
    </location>
</feature>
<proteinExistence type="predicted"/>
<accession>A0A9N7RCP9</accession>
<protein>
    <recommendedName>
        <fullName evidence="2">F-box associated beta-propeller type 1 domain-containing protein</fullName>
    </recommendedName>
</protein>
<dbReference type="PANTHER" id="PTHR31672:SF13">
    <property type="entry name" value="F-BOX PROTEIN CPR30-LIKE"/>
    <property type="match status" value="1"/>
</dbReference>
<dbReference type="OrthoDB" id="913973at2759"/>
<evidence type="ECO:0000313" key="4">
    <source>
        <dbReference type="Proteomes" id="UP001153555"/>
    </source>
</evidence>
<sequence length="428" mass="49312">MEPIHSIHVPLGFHRFNMGMLMLKNVGRRPPSSSRYFSRTFSSIEPIPKIHPEIERKLPLLLRLHGNNIELDVGFRRNYFSLLSWDDKSLSTQQLHLPFPRIVSVSYCDGVVCLAGSAGLIDDRLALWNPSTDEFKFLPKTSIQLHPDADYLMFKPHVIGFDSNSQDFKVLRFVTTLFPDEDHWSPTTEHLELYSLKSDSWEELPYNLSYGCPFISASVNGVAYWSVVINARMVLLTFDFASKQFSFLDLPDSANRAAEFYTMHVAERDGSLATIIYPKFAEEKTFELWVRSHDGSWEWISTFCVPGVHKPLGFWTKDDLLFRGKGEYLILYHIVTQEVKHLNISDDFPHLEFVPCVESGFQLVGKSEFEKKEPLTSVGEQQRLHLLSRSIDEQYLVRRSSDHRSSFASFRSREAAEQAPQHPRSSSR</sequence>
<gene>
    <name evidence="3" type="ORF">SHERM_21322</name>
</gene>
<dbReference type="InterPro" id="IPR017451">
    <property type="entry name" value="F-box-assoc_interact_dom"/>
</dbReference>
<dbReference type="InterPro" id="IPR050796">
    <property type="entry name" value="SCF_F-box_component"/>
</dbReference>
<dbReference type="Pfam" id="PF07734">
    <property type="entry name" value="FBA_1"/>
    <property type="match status" value="1"/>
</dbReference>
<dbReference type="InterPro" id="IPR006527">
    <property type="entry name" value="F-box-assoc_dom_typ1"/>
</dbReference>
<dbReference type="PANTHER" id="PTHR31672">
    <property type="entry name" value="BNACNNG10540D PROTEIN"/>
    <property type="match status" value="1"/>
</dbReference>
<evidence type="ECO:0000259" key="2">
    <source>
        <dbReference type="Pfam" id="PF07734"/>
    </source>
</evidence>
<dbReference type="InterPro" id="IPR011043">
    <property type="entry name" value="Gal_Oxase/kelch_b-propeller"/>
</dbReference>
<comment type="caution">
    <text evidence="3">The sequence shown here is derived from an EMBL/GenBank/DDBJ whole genome shotgun (WGS) entry which is preliminary data.</text>
</comment>
<feature type="region of interest" description="Disordered" evidence="1">
    <location>
        <begin position="404"/>
        <end position="428"/>
    </location>
</feature>
<feature type="domain" description="F-box associated beta-propeller type 1" evidence="2">
    <location>
        <begin position="99"/>
        <end position="299"/>
    </location>
</feature>
<evidence type="ECO:0000256" key="1">
    <source>
        <dbReference type="SAM" id="MobiDB-lite"/>
    </source>
</evidence>
<evidence type="ECO:0000313" key="3">
    <source>
        <dbReference type="EMBL" id="CAA0824373.1"/>
    </source>
</evidence>
<keyword evidence="4" id="KW-1185">Reference proteome</keyword>